<name>G0VKJ9_NAUCA</name>
<dbReference type="OrthoDB" id="4031722at2759"/>
<keyword evidence="2" id="KW-1185">Reference proteome</keyword>
<dbReference type="FunCoup" id="G0VKJ9">
    <property type="interactions" value="46"/>
</dbReference>
<dbReference type="OMA" id="CTERTMP"/>
<dbReference type="EMBL" id="HE576761">
    <property type="protein sequence ID" value="CCC72036.1"/>
    <property type="molecule type" value="Genomic_DNA"/>
</dbReference>
<organism evidence="1 2">
    <name type="scientific">Naumovozyma castellii</name>
    <name type="common">Yeast</name>
    <name type="synonym">Saccharomyces castellii</name>
    <dbReference type="NCBI Taxonomy" id="27288"/>
    <lineage>
        <taxon>Eukaryota</taxon>
        <taxon>Fungi</taxon>
        <taxon>Dikarya</taxon>
        <taxon>Ascomycota</taxon>
        <taxon>Saccharomycotina</taxon>
        <taxon>Saccharomycetes</taxon>
        <taxon>Saccharomycetales</taxon>
        <taxon>Saccharomycetaceae</taxon>
        <taxon>Naumovozyma</taxon>
    </lineage>
</organism>
<evidence type="ECO:0000313" key="1">
    <source>
        <dbReference type="EMBL" id="CCC72036.1"/>
    </source>
</evidence>
<dbReference type="RefSeq" id="XP_003678375.1">
    <property type="nucleotide sequence ID" value="XM_003678327.1"/>
</dbReference>
<dbReference type="GeneID" id="96905734"/>
<evidence type="ECO:0000313" key="2">
    <source>
        <dbReference type="Proteomes" id="UP000001640"/>
    </source>
</evidence>
<dbReference type="KEGG" id="ncs:NCAS_0J00570"/>
<gene>
    <name evidence="1" type="primary">NCAS0J00570</name>
    <name evidence="1" type="ordered locus">NCAS_0J00570</name>
</gene>
<protein>
    <submittedName>
        <fullName evidence="1">Uncharacterized protein</fullName>
    </submittedName>
</protein>
<accession>G0VKJ9</accession>
<sequence length="310" mass="35666">MGILAKALMRTLKAGNEDLHVDMSSTKKVPEKFQFCTERTMPMVRLWNRGGYFLFSSRQSLDKFKADGGSAKFVATNKEGVGIPLFHITREVIELVPSFNMYKYEIISADDPPIYSNHAELVSDNGKFKLYKIPFCKISTTVNATRIEHHFNYFTVKEFNNSLIRQPMFRDMDTEIESSLLRWHTNYTPVLTNTHYSLELLPQKMPSLYDDKSVTVRNKLIGEPVYDKFVVGHLTSDTSDLMPRTTFKVAKLIVGETTETDSLGISDIPLTTQIIACQSMLIYYVDELKDTERSRRRTGRQRLNTNQIIF</sequence>
<dbReference type="AlphaFoldDB" id="G0VKJ9"/>
<reference key="2">
    <citation type="submission" date="2011-08" db="EMBL/GenBank/DDBJ databases">
        <title>Genome sequence of Naumovozyma castellii.</title>
        <authorList>
            <person name="Gordon J.L."/>
            <person name="Armisen D."/>
            <person name="Proux-Wera E."/>
            <person name="OhEigeartaigh S.S."/>
            <person name="Byrne K.P."/>
            <person name="Wolfe K.H."/>
        </authorList>
    </citation>
    <scope>NUCLEOTIDE SEQUENCE</scope>
    <source>
        <strain>Type strain:CBS 4309</strain>
    </source>
</reference>
<dbReference type="Proteomes" id="UP000001640">
    <property type="component" value="Chromosome 10"/>
</dbReference>
<reference evidence="1 2" key="1">
    <citation type="journal article" date="2011" name="Proc. Natl. Acad. Sci. U.S.A.">
        <title>Evolutionary erosion of yeast sex chromosomes by mating-type switching accidents.</title>
        <authorList>
            <person name="Gordon J.L."/>
            <person name="Armisen D."/>
            <person name="Proux-Wera E."/>
            <person name="Oheigeartaigh S.S."/>
            <person name="Byrne K.P."/>
            <person name="Wolfe K.H."/>
        </authorList>
    </citation>
    <scope>NUCLEOTIDE SEQUENCE [LARGE SCALE GENOMIC DNA]</scope>
    <source>
        <strain evidence="2">ATCC 76901 / BCRC 22586 / CBS 4309 / NBRC 1992 / NRRL Y-12630</strain>
    </source>
</reference>
<proteinExistence type="predicted"/>
<dbReference type="InParanoid" id="G0VKJ9"/>
<dbReference type="HOGENOM" id="CLU_065220_0_0_1"/>
<dbReference type="eggNOG" id="ENOG502S58H">
    <property type="taxonomic scope" value="Eukaryota"/>
</dbReference>